<dbReference type="Gene3D" id="3.30.160.150">
    <property type="entry name" value="Lipoprotein like domain"/>
    <property type="match status" value="1"/>
</dbReference>
<accession>A0ABV7WX94</accession>
<sequence>MPRSAVFAAIGALMLTMVLAACTSFAPVYGGHAGGMEAARFNFAAPANREEQLILNRLRLAFPGPAAPDDPVLRVTAATRSPGDALSDAFAVARPVNVRVEASVAISRDGVVLFEATRFADTARQAGKLTPVDLASATGAAERAAEAVAEALRAAILAGYRPAQPAMVR</sequence>
<keyword evidence="3" id="KW-1185">Reference proteome</keyword>
<reference evidence="3" key="1">
    <citation type="journal article" date="2019" name="Int. J. Syst. Evol. Microbiol.">
        <title>The Global Catalogue of Microorganisms (GCM) 10K type strain sequencing project: providing services to taxonomists for standard genome sequencing and annotation.</title>
        <authorList>
            <consortium name="The Broad Institute Genomics Platform"/>
            <consortium name="The Broad Institute Genome Sequencing Center for Infectious Disease"/>
            <person name="Wu L."/>
            <person name="Ma J."/>
        </authorList>
    </citation>
    <scope>NUCLEOTIDE SEQUENCE [LARGE SCALE GENOMIC DNA]</scope>
    <source>
        <strain evidence="3">KCTC 42281</strain>
    </source>
</reference>
<evidence type="ECO:0000256" key="1">
    <source>
        <dbReference type="SAM" id="SignalP"/>
    </source>
</evidence>
<gene>
    <name evidence="2" type="ORF">ACFOOL_03775</name>
</gene>
<feature type="signal peptide" evidence="1">
    <location>
        <begin position="1"/>
        <end position="20"/>
    </location>
</feature>
<organism evidence="2 3">
    <name type="scientific">Devosia honganensis</name>
    <dbReference type="NCBI Taxonomy" id="1610527"/>
    <lineage>
        <taxon>Bacteria</taxon>
        <taxon>Pseudomonadati</taxon>
        <taxon>Pseudomonadota</taxon>
        <taxon>Alphaproteobacteria</taxon>
        <taxon>Hyphomicrobiales</taxon>
        <taxon>Devosiaceae</taxon>
        <taxon>Devosia</taxon>
    </lineage>
</organism>
<dbReference type="PROSITE" id="PS51257">
    <property type="entry name" value="PROKAR_LIPOPROTEIN"/>
    <property type="match status" value="1"/>
</dbReference>
<dbReference type="EMBL" id="JBHRYD010000001">
    <property type="protein sequence ID" value="MFC3703872.1"/>
    <property type="molecule type" value="Genomic_DNA"/>
</dbReference>
<dbReference type="Proteomes" id="UP001595613">
    <property type="component" value="Unassembled WGS sequence"/>
</dbReference>
<keyword evidence="1" id="KW-0732">Signal</keyword>
<name>A0ABV7WX94_9HYPH</name>
<dbReference type="RefSeq" id="WP_380094990.1">
    <property type="nucleotide sequence ID" value="NZ_JBHRYD010000001.1"/>
</dbReference>
<comment type="caution">
    <text evidence="2">The sequence shown here is derived from an EMBL/GenBank/DDBJ whole genome shotgun (WGS) entry which is preliminary data.</text>
</comment>
<evidence type="ECO:0000313" key="2">
    <source>
        <dbReference type="EMBL" id="MFC3703872.1"/>
    </source>
</evidence>
<feature type="chain" id="PRO_5046909837" description="LPS-assembly lipoprotein" evidence="1">
    <location>
        <begin position="21"/>
        <end position="169"/>
    </location>
</feature>
<evidence type="ECO:0000313" key="3">
    <source>
        <dbReference type="Proteomes" id="UP001595613"/>
    </source>
</evidence>
<evidence type="ECO:0008006" key="4">
    <source>
        <dbReference type="Google" id="ProtNLM"/>
    </source>
</evidence>
<protein>
    <recommendedName>
        <fullName evidence="4">LPS-assembly lipoprotein</fullName>
    </recommendedName>
</protein>
<proteinExistence type="predicted"/>